<evidence type="ECO:0000256" key="9">
    <source>
        <dbReference type="ARBA" id="ARBA00023134"/>
    </source>
</evidence>
<evidence type="ECO:0000256" key="4">
    <source>
        <dbReference type="ARBA" id="ARBA00022730"/>
    </source>
</evidence>
<proteinExistence type="inferred from homology"/>
<sequence length="350" mass="37830">MVENDPNFHVPFGWTEAVAAQYSPLIEDGRVPARVIRMDRSECDVATPTGLARARCPRADSEISGLCTGDWVTVDAELNVRQLLPRRSAIMRSSVSGRSEAQVLAANVDTVLICSAADGDVDLNRIERMLTLAWESDAQPIVVLTKADAAAEIPIDDVRAAAPGATVLALSAETGAGLDVLGAMLDGTVALIGPSGAGKSTLANALLGQEVFATNGVRSVDKKGRHTTVHRELRPLPGGGTLIDTPGLRGIGLYDAAEGIEKTFSDIEALAASCRFLDCSHLAEPGCAVQDAIETGELTQRRLDSYRKLVRENAWMEARTDKRLQAERSREWKSIVKQQRRMYRERGSRR</sequence>
<keyword evidence="8 10" id="KW-0694">RNA-binding</keyword>
<keyword evidence="2 10" id="KW-0690">Ribosome biogenesis</keyword>
<dbReference type="EMBL" id="JAGGMR010000001">
    <property type="protein sequence ID" value="MBP2188045.1"/>
    <property type="molecule type" value="Genomic_DNA"/>
</dbReference>
<feature type="binding site" evidence="10">
    <location>
        <position position="287"/>
    </location>
    <ligand>
        <name>Zn(2+)</name>
        <dbReference type="ChEBI" id="CHEBI:29105"/>
    </ligand>
</feature>
<evidence type="ECO:0000313" key="13">
    <source>
        <dbReference type="EMBL" id="MBP2188045.1"/>
    </source>
</evidence>
<feature type="binding site" evidence="10">
    <location>
        <position position="274"/>
    </location>
    <ligand>
        <name>Zn(2+)</name>
        <dbReference type="ChEBI" id="CHEBI:29105"/>
    </ligand>
</feature>
<dbReference type="NCBIfam" id="TIGR00157">
    <property type="entry name" value="ribosome small subunit-dependent GTPase A"/>
    <property type="match status" value="1"/>
</dbReference>
<feature type="binding site" evidence="10">
    <location>
        <begin position="145"/>
        <end position="148"/>
    </location>
    <ligand>
        <name>GTP</name>
        <dbReference type="ChEBI" id="CHEBI:37565"/>
    </ligand>
</feature>
<comment type="caution">
    <text evidence="13">The sequence shown here is derived from an EMBL/GenBank/DDBJ whole genome shotgun (WGS) entry which is preliminary data.</text>
</comment>
<evidence type="ECO:0000313" key="14">
    <source>
        <dbReference type="Proteomes" id="UP001519325"/>
    </source>
</evidence>
<evidence type="ECO:0000256" key="10">
    <source>
        <dbReference type="HAMAP-Rule" id="MF_01820"/>
    </source>
</evidence>
<evidence type="ECO:0000256" key="5">
    <source>
        <dbReference type="ARBA" id="ARBA00022741"/>
    </source>
</evidence>
<dbReference type="EC" id="3.6.1.-" evidence="10"/>
<dbReference type="PROSITE" id="PS50936">
    <property type="entry name" value="ENGC_GTPASE"/>
    <property type="match status" value="1"/>
</dbReference>
<dbReference type="CDD" id="cd01854">
    <property type="entry name" value="YjeQ_EngC"/>
    <property type="match status" value="1"/>
</dbReference>
<keyword evidence="9 10" id="KW-0342">GTP-binding</keyword>
<dbReference type="SUPFAM" id="SSF52540">
    <property type="entry name" value="P-loop containing nucleoside triphosphate hydrolases"/>
    <property type="match status" value="1"/>
</dbReference>
<evidence type="ECO:0000256" key="1">
    <source>
        <dbReference type="ARBA" id="ARBA00022490"/>
    </source>
</evidence>
<evidence type="ECO:0000259" key="12">
    <source>
        <dbReference type="PROSITE" id="PS51721"/>
    </source>
</evidence>
<dbReference type="InterPro" id="IPR010914">
    <property type="entry name" value="RsgA_GTPase_dom"/>
</dbReference>
<dbReference type="Proteomes" id="UP001519325">
    <property type="component" value="Unassembled WGS sequence"/>
</dbReference>
<feature type="binding site" evidence="10">
    <location>
        <position position="281"/>
    </location>
    <ligand>
        <name>Zn(2+)</name>
        <dbReference type="ChEBI" id="CHEBI:29105"/>
    </ligand>
</feature>
<dbReference type="GO" id="GO:0016787">
    <property type="term" value="F:hydrolase activity"/>
    <property type="evidence" value="ECO:0007669"/>
    <property type="project" value="UniProtKB-KW"/>
</dbReference>
<evidence type="ECO:0000256" key="7">
    <source>
        <dbReference type="ARBA" id="ARBA00022833"/>
    </source>
</evidence>
<dbReference type="PROSITE" id="PS51721">
    <property type="entry name" value="G_CP"/>
    <property type="match status" value="1"/>
</dbReference>
<dbReference type="InterPro" id="IPR004881">
    <property type="entry name" value="Ribosome_biogen_GTPase_RsgA"/>
</dbReference>
<accession>A0ABS4QA82</accession>
<keyword evidence="1 10" id="KW-0963">Cytoplasm</keyword>
<dbReference type="InterPro" id="IPR027417">
    <property type="entry name" value="P-loop_NTPase"/>
</dbReference>
<keyword evidence="6 10" id="KW-0378">Hydrolase</keyword>
<evidence type="ECO:0000256" key="8">
    <source>
        <dbReference type="ARBA" id="ARBA00022884"/>
    </source>
</evidence>
<feature type="binding site" evidence="10">
    <location>
        <position position="279"/>
    </location>
    <ligand>
        <name>Zn(2+)</name>
        <dbReference type="ChEBI" id="CHEBI:29105"/>
    </ligand>
</feature>
<feature type="domain" description="CP-type G" evidence="12">
    <location>
        <begin position="98"/>
        <end position="251"/>
    </location>
</feature>
<dbReference type="PANTHER" id="PTHR32120:SF10">
    <property type="entry name" value="SMALL RIBOSOMAL SUBUNIT BIOGENESIS GTPASE RSGA"/>
    <property type="match status" value="1"/>
</dbReference>
<comment type="similarity">
    <text evidence="10">Belongs to the TRAFAC class YlqF/YawG GTPase family. RsgA subfamily.</text>
</comment>
<dbReference type="Gene3D" id="3.40.50.300">
    <property type="entry name" value="P-loop containing nucleotide triphosphate hydrolases"/>
    <property type="match status" value="1"/>
</dbReference>
<evidence type="ECO:0000256" key="2">
    <source>
        <dbReference type="ARBA" id="ARBA00022517"/>
    </source>
</evidence>
<feature type="binding site" evidence="10">
    <location>
        <begin position="193"/>
        <end position="201"/>
    </location>
    <ligand>
        <name>GTP</name>
        <dbReference type="ChEBI" id="CHEBI:37565"/>
    </ligand>
</feature>
<dbReference type="PANTHER" id="PTHR32120">
    <property type="entry name" value="SMALL RIBOSOMAL SUBUNIT BIOGENESIS GTPASE RSGA"/>
    <property type="match status" value="1"/>
</dbReference>
<name>A0ABS4QA82_9NOCA</name>
<evidence type="ECO:0000256" key="6">
    <source>
        <dbReference type="ARBA" id="ARBA00022801"/>
    </source>
</evidence>
<comment type="subcellular location">
    <subcellularLocation>
        <location evidence="10">Cytoplasm</location>
    </subcellularLocation>
</comment>
<keyword evidence="5 10" id="KW-0547">Nucleotide-binding</keyword>
<dbReference type="Gene3D" id="1.10.40.50">
    <property type="entry name" value="Probable gtpase engc, domain 3"/>
    <property type="match status" value="1"/>
</dbReference>
<dbReference type="RefSeq" id="WP_209885035.1">
    <property type="nucleotide sequence ID" value="NZ_JAGGMR010000001.1"/>
</dbReference>
<comment type="subunit">
    <text evidence="10">Monomer. Associates with 30S ribosomal subunit, binds 16S rRNA.</text>
</comment>
<evidence type="ECO:0000259" key="11">
    <source>
        <dbReference type="PROSITE" id="PS50936"/>
    </source>
</evidence>
<keyword evidence="7 10" id="KW-0862">Zinc</keyword>
<protein>
    <recommendedName>
        <fullName evidence="10">Small ribosomal subunit biogenesis GTPase RsgA</fullName>
        <ecNumber evidence="10">3.6.1.-</ecNumber>
    </recommendedName>
</protein>
<reference evidence="13 14" key="1">
    <citation type="submission" date="2021-03" db="EMBL/GenBank/DDBJ databases">
        <title>Sequencing the genomes of 1000 actinobacteria strains.</title>
        <authorList>
            <person name="Klenk H.-P."/>
        </authorList>
    </citation>
    <scope>NUCLEOTIDE SEQUENCE [LARGE SCALE GENOMIC DNA]</scope>
    <source>
        <strain evidence="13 14">DSM 45516</strain>
    </source>
</reference>
<dbReference type="HAMAP" id="MF_01820">
    <property type="entry name" value="GTPase_RsgA"/>
    <property type="match status" value="1"/>
</dbReference>
<evidence type="ECO:0000256" key="3">
    <source>
        <dbReference type="ARBA" id="ARBA00022723"/>
    </source>
</evidence>
<dbReference type="InterPro" id="IPR030378">
    <property type="entry name" value="G_CP_dom"/>
</dbReference>
<keyword evidence="4 10" id="KW-0699">rRNA-binding</keyword>
<keyword evidence="14" id="KW-1185">Reference proteome</keyword>
<keyword evidence="3 10" id="KW-0479">Metal-binding</keyword>
<comment type="function">
    <text evidence="10">One of several proteins that assist in the late maturation steps of the functional core of the 30S ribosomal subunit. Helps release RbfA from mature subunits. May play a role in the assembly of ribosomal proteins into the subunit. Circularly permuted GTPase that catalyzes slow GTP hydrolysis, GTPase activity is stimulated by the 30S ribosomal subunit.</text>
</comment>
<comment type="cofactor">
    <cofactor evidence="10">
        <name>Zn(2+)</name>
        <dbReference type="ChEBI" id="CHEBI:29105"/>
    </cofactor>
    <text evidence="10">Binds 1 zinc ion per subunit.</text>
</comment>
<organism evidence="13 14">
    <name type="scientific">Nocardia goodfellowii</name>
    <dbReference type="NCBI Taxonomy" id="882446"/>
    <lineage>
        <taxon>Bacteria</taxon>
        <taxon>Bacillati</taxon>
        <taxon>Actinomycetota</taxon>
        <taxon>Actinomycetes</taxon>
        <taxon>Mycobacteriales</taxon>
        <taxon>Nocardiaceae</taxon>
        <taxon>Nocardia</taxon>
    </lineage>
</organism>
<dbReference type="Pfam" id="PF03193">
    <property type="entry name" value="RsgA_GTPase"/>
    <property type="match status" value="1"/>
</dbReference>
<feature type="domain" description="EngC GTPase" evidence="11">
    <location>
        <begin position="106"/>
        <end position="249"/>
    </location>
</feature>
<gene>
    <name evidence="10" type="primary">rsgA</name>
    <name evidence="13" type="ORF">BJ987_000946</name>
</gene>